<feature type="domain" description="HTH araC/xylS-type" evidence="4">
    <location>
        <begin position="215"/>
        <end position="313"/>
    </location>
</feature>
<sequence>MPEMNASSSQHYTYELMMEQRHALEQLQADFRWGPYGIRVVRFHHTTFPPGKIDQFHKHSEEYEFHFIPRGKGKVILEDKPFQLAEGMMYLTAPHVMHYQEADAAIAMDELCLRIQIVRLEQECPATGWGVDNEWREAEACIKQLNRIPLRPALDRFRAMEPFLTAYRAWYEGQPGLMTIIRQAIINILLRTARGYFPEPQKPQPSKDMNWFRCRLAEQFIKDNYREPLSLEDVAERIHTSPRHLQRIFKSLTGSTFSSYIEQTRLQHICEELKQTDETIEQLALRHGFKNANYFHRVFKRKFGITPQQYRQQMKVLKHEASNIGELADSRLL</sequence>
<evidence type="ECO:0000256" key="1">
    <source>
        <dbReference type="ARBA" id="ARBA00023015"/>
    </source>
</evidence>
<dbReference type="PRINTS" id="PR00032">
    <property type="entry name" value="HTHARAC"/>
</dbReference>
<dbReference type="PROSITE" id="PS01124">
    <property type="entry name" value="HTH_ARAC_FAMILY_2"/>
    <property type="match status" value="1"/>
</dbReference>
<dbReference type="Gene3D" id="2.60.120.10">
    <property type="entry name" value="Jelly Rolls"/>
    <property type="match status" value="1"/>
</dbReference>
<dbReference type="RefSeq" id="WP_246563401.1">
    <property type="nucleotide sequence ID" value="NZ_BOSE01000003.1"/>
</dbReference>
<dbReference type="PANTHER" id="PTHR43280">
    <property type="entry name" value="ARAC-FAMILY TRANSCRIPTIONAL REGULATOR"/>
    <property type="match status" value="1"/>
</dbReference>
<dbReference type="Pfam" id="PF12833">
    <property type="entry name" value="HTH_18"/>
    <property type="match status" value="1"/>
</dbReference>
<dbReference type="InterPro" id="IPR011051">
    <property type="entry name" value="RmlC_Cupin_sf"/>
</dbReference>
<dbReference type="InterPro" id="IPR014710">
    <property type="entry name" value="RmlC-like_jellyroll"/>
</dbReference>
<keyword evidence="1" id="KW-0805">Transcription regulation</keyword>
<dbReference type="Gene3D" id="1.10.10.60">
    <property type="entry name" value="Homeodomain-like"/>
    <property type="match status" value="2"/>
</dbReference>
<dbReference type="InterPro" id="IPR018060">
    <property type="entry name" value="HTH_AraC"/>
</dbReference>
<dbReference type="AlphaFoldDB" id="A0A919YNF3"/>
<dbReference type="SUPFAM" id="SSF51182">
    <property type="entry name" value="RmlC-like cupins"/>
    <property type="match status" value="1"/>
</dbReference>
<dbReference type="InterPro" id="IPR020449">
    <property type="entry name" value="Tscrpt_reg_AraC-type_HTH"/>
</dbReference>
<proteinExistence type="predicted"/>
<reference evidence="5" key="1">
    <citation type="submission" date="2021-03" db="EMBL/GenBank/DDBJ databases">
        <title>Antimicrobial resistance genes in bacteria isolated from Japanese honey, and their potential for conferring macrolide and lincosamide resistance in the American foulbrood pathogen Paenibacillus larvae.</title>
        <authorList>
            <person name="Okamoto M."/>
            <person name="Kumagai M."/>
            <person name="Kanamori H."/>
            <person name="Takamatsu D."/>
        </authorList>
    </citation>
    <scope>NUCLEOTIDE SEQUENCE</scope>
    <source>
        <strain evidence="5">J40TS1</strain>
    </source>
</reference>
<evidence type="ECO:0000256" key="2">
    <source>
        <dbReference type="ARBA" id="ARBA00023125"/>
    </source>
</evidence>
<accession>A0A919YNF3</accession>
<comment type="caution">
    <text evidence="5">The sequence shown here is derived from an EMBL/GenBank/DDBJ whole genome shotgun (WGS) entry which is preliminary data.</text>
</comment>
<keyword evidence="2" id="KW-0238">DNA-binding</keyword>
<dbReference type="PANTHER" id="PTHR43280:SF2">
    <property type="entry name" value="HTH-TYPE TRANSCRIPTIONAL REGULATOR EXSA"/>
    <property type="match status" value="1"/>
</dbReference>
<keyword evidence="3" id="KW-0804">Transcription</keyword>
<dbReference type="InterPro" id="IPR009057">
    <property type="entry name" value="Homeodomain-like_sf"/>
</dbReference>
<dbReference type="SUPFAM" id="SSF46689">
    <property type="entry name" value="Homeodomain-like"/>
    <property type="match status" value="2"/>
</dbReference>
<evidence type="ECO:0000313" key="5">
    <source>
        <dbReference type="EMBL" id="GIP16392.1"/>
    </source>
</evidence>
<dbReference type="PROSITE" id="PS00041">
    <property type="entry name" value="HTH_ARAC_FAMILY_1"/>
    <property type="match status" value="1"/>
</dbReference>
<dbReference type="SMART" id="SM00342">
    <property type="entry name" value="HTH_ARAC"/>
    <property type="match status" value="1"/>
</dbReference>
<dbReference type="InterPro" id="IPR013096">
    <property type="entry name" value="Cupin_2"/>
</dbReference>
<dbReference type="Proteomes" id="UP000683139">
    <property type="component" value="Unassembled WGS sequence"/>
</dbReference>
<dbReference type="InterPro" id="IPR018062">
    <property type="entry name" value="HTH_AraC-typ_CS"/>
</dbReference>
<dbReference type="Pfam" id="PF07883">
    <property type="entry name" value="Cupin_2"/>
    <property type="match status" value="1"/>
</dbReference>
<dbReference type="GO" id="GO:0043565">
    <property type="term" value="F:sequence-specific DNA binding"/>
    <property type="evidence" value="ECO:0007669"/>
    <property type="project" value="InterPro"/>
</dbReference>
<evidence type="ECO:0000259" key="4">
    <source>
        <dbReference type="PROSITE" id="PS01124"/>
    </source>
</evidence>
<dbReference type="CDD" id="cd02208">
    <property type="entry name" value="cupin_RmlC-like"/>
    <property type="match status" value="1"/>
</dbReference>
<name>A0A919YNF3_9BACL</name>
<dbReference type="GO" id="GO:0003700">
    <property type="term" value="F:DNA-binding transcription factor activity"/>
    <property type="evidence" value="ECO:0007669"/>
    <property type="project" value="InterPro"/>
</dbReference>
<evidence type="ECO:0000256" key="3">
    <source>
        <dbReference type="ARBA" id="ARBA00023163"/>
    </source>
</evidence>
<evidence type="ECO:0000313" key="6">
    <source>
        <dbReference type="Proteomes" id="UP000683139"/>
    </source>
</evidence>
<protein>
    <recommendedName>
        <fullName evidence="4">HTH araC/xylS-type domain-containing protein</fullName>
    </recommendedName>
</protein>
<gene>
    <name evidence="5" type="ORF">J40TS1_20340</name>
</gene>
<organism evidence="5 6">
    <name type="scientific">Paenibacillus montaniterrae</name>
    <dbReference type="NCBI Taxonomy" id="429341"/>
    <lineage>
        <taxon>Bacteria</taxon>
        <taxon>Bacillati</taxon>
        <taxon>Bacillota</taxon>
        <taxon>Bacilli</taxon>
        <taxon>Bacillales</taxon>
        <taxon>Paenibacillaceae</taxon>
        <taxon>Paenibacillus</taxon>
    </lineage>
</organism>
<keyword evidence="6" id="KW-1185">Reference proteome</keyword>
<dbReference type="EMBL" id="BOSE01000003">
    <property type="protein sequence ID" value="GIP16392.1"/>
    <property type="molecule type" value="Genomic_DNA"/>
</dbReference>